<comment type="caution">
    <text evidence="1">The sequence shown here is derived from an EMBL/GenBank/DDBJ whole genome shotgun (WGS) entry which is preliminary data.</text>
</comment>
<evidence type="ECO:0000313" key="1">
    <source>
        <dbReference type="EMBL" id="MBM7704801.1"/>
    </source>
</evidence>
<evidence type="ECO:0000313" key="2">
    <source>
        <dbReference type="Proteomes" id="UP000809829"/>
    </source>
</evidence>
<dbReference type="EMBL" id="JAFBFC010000009">
    <property type="protein sequence ID" value="MBM7704801.1"/>
    <property type="molecule type" value="Genomic_DNA"/>
</dbReference>
<gene>
    <name evidence="1" type="ORF">JOC83_003660</name>
</gene>
<proteinExistence type="predicted"/>
<protein>
    <submittedName>
        <fullName evidence="1">Uncharacterized protein</fullName>
    </submittedName>
</protein>
<accession>A0ABS2QZ94</accession>
<reference evidence="1 2" key="1">
    <citation type="submission" date="2021-01" db="EMBL/GenBank/DDBJ databases">
        <title>Genomic Encyclopedia of Type Strains, Phase IV (KMG-IV): sequencing the most valuable type-strain genomes for metagenomic binning, comparative biology and taxonomic classification.</title>
        <authorList>
            <person name="Goeker M."/>
        </authorList>
    </citation>
    <scope>NUCLEOTIDE SEQUENCE [LARGE SCALE GENOMIC DNA]</scope>
    <source>
        <strain evidence="1 2">DSM 104297</strain>
    </source>
</reference>
<dbReference type="RefSeq" id="WP_205188801.1">
    <property type="nucleotide sequence ID" value="NZ_JAFBFC010000009.1"/>
</dbReference>
<sequence length="61" mass="7179">MAKKNKQPEINEEIKPYFEAPDNKILAVDMFRGPYTGIYSDFDLSNPGQKRFVDEYKKFTD</sequence>
<name>A0ABS2QZ94_9BACI</name>
<keyword evidence="2" id="KW-1185">Reference proteome</keyword>
<organism evidence="1 2">
    <name type="scientific">Priestia iocasae</name>
    <dbReference type="NCBI Taxonomy" id="2291674"/>
    <lineage>
        <taxon>Bacteria</taxon>
        <taxon>Bacillati</taxon>
        <taxon>Bacillota</taxon>
        <taxon>Bacilli</taxon>
        <taxon>Bacillales</taxon>
        <taxon>Bacillaceae</taxon>
        <taxon>Priestia</taxon>
    </lineage>
</organism>
<dbReference type="Proteomes" id="UP000809829">
    <property type="component" value="Unassembled WGS sequence"/>
</dbReference>